<feature type="transmembrane region" description="Helical" evidence="6">
    <location>
        <begin position="300"/>
        <end position="321"/>
    </location>
</feature>
<name>A0ABS5SDC9_9BACT</name>
<dbReference type="PANTHER" id="PTHR10010:SF46">
    <property type="entry name" value="SODIUM-DEPENDENT PHOSPHATE TRANSPORT PROTEIN 2B"/>
    <property type="match status" value="1"/>
</dbReference>
<feature type="transmembrane region" description="Helical" evidence="6">
    <location>
        <begin position="241"/>
        <end position="263"/>
    </location>
</feature>
<feature type="transmembrane region" description="Helical" evidence="6">
    <location>
        <begin position="109"/>
        <end position="124"/>
    </location>
</feature>
<dbReference type="Pfam" id="PF02690">
    <property type="entry name" value="Na_Pi_cotrans"/>
    <property type="match status" value="1"/>
</dbReference>
<sequence length="566" mass="60627">MPLMFLWEALGGLGLFILGMKSMSEGLQRIAGERLRQTLEKVTGNRLTAALMGSSLASLLQSSSAAAIIIVGLLNAGLLSVYQALGVLMGTGIGTTLAIQFIAFKVSQIALPAIALGVFLKYFCKRRRVVYAGELLLGAGLIFFGLQLMESGFAPVKQSALFQAIQHPLFSWHISSVLLGALLTFLIQSGSAVIGIVIALAGSGLIGFESGVAMVVGEVLGTSLITLVATIGGTMAARRSAIIYGIINVVAITLVLIGFPLFLKAVQFLSPGDAEFTVTTIGSVDPHSVLSRPNIARHLANAHTLFSVLSVLVFLPFLGFFTRSAARILPGVEGGLDYEPRPKFIDARILNTPSIALLQAKNETRRMAAIAESMFEDVVKQFYKYDARRTMRIKQKEETLDVLQRDISNFLVSLSKQSAGRESFLDIPLMLQIISSLEHIGDQSEAVLDYLRRKKEDKIIFSAAAMTELRNLAAVVGDLVSSAIASVPEPAADGLPAGVDLRDRVTHLQGTMLDNHIKRLTDGDCTVMAGLIYSDIVGGFSKIADACIQILKSEREFSDAAASGSH</sequence>
<evidence type="ECO:0000259" key="7">
    <source>
        <dbReference type="Pfam" id="PF01895"/>
    </source>
</evidence>
<dbReference type="Proteomes" id="UP000756860">
    <property type="component" value="Unassembled WGS sequence"/>
</dbReference>
<evidence type="ECO:0000256" key="2">
    <source>
        <dbReference type="ARBA" id="ARBA00022475"/>
    </source>
</evidence>
<accession>A0ABS5SDC9</accession>
<evidence type="ECO:0000256" key="6">
    <source>
        <dbReference type="SAM" id="Phobius"/>
    </source>
</evidence>
<keyword evidence="3 6" id="KW-0812">Transmembrane</keyword>
<evidence type="ECO:0000256" key="4">
    <source>
        <dbReference type="ARBA" id="ARBA00022989"/>
    </source>
</evidence>
<dbReference type="Gene3D" id="1.20.58.220">
    <property type="entry name" value="Phosphate transport system protein phou homolog 2, domain 2"/>
    <property type="match status" value="1"/>
</dbReference>
<feature type="transmembrane region" description="Helical" evidence="6">
    <location>
        <begin position="214"/>
        <end position="234"/>
    </location>
</feature>
<dbReference type="SUPFAM" id="SSF109755">
    <property type="entry name" value="PhoU-like"/>
    <property type="match status" value="1"/>
</dbReference>
<evidence type="ECO:0000256" key="5">
    <source>
        <dbReference type="ARBA" id="ARBA00023136"/>
    </source>
</evidence>
<keyword evidence="2" id="KW-1003">Cell membrane</keyword>
<dbReference type="InterPro" id="IPR038078">
    <property type="entry name" value="PhoU-like_sf"/>
</dbReference>
<proteinExistence type="predicted"/>
<dbReference type="Pfam" id="PF01895">
    <property type="entry name" value="PhoU"/>
    <property type="match status" value="1"/>
</dbReference>
<comment type="caution">
    <text evidence="8">The sequence shown here is derived from an EMBL/GenBank/DDBJ whole genome shotgun (WGS) entry which is preliminary data.</text>
</comment>
<evidence type="ECO:0000313" key="8">
    <source>
        <dbReference type="EMBL" id="MBT0653180.1"/>
    </source>
</evidence>
<protein>
    <submittedName>
        <fullName evidence="8">Na/Pi cotransporter family protein</fullName>
    </submittedName>
</protein>
<keyword evidence="4 6" id="KW-1133">Transmembrane helix</keyword>
<dbReference type="EMBL" id="JAHCVK010000002">
    <property type="protein sequence ID" value="MBT0653180.1"/>
    <property type="molecule type" value="Genomic_DNA"/>
</dbReference>
<evidence type="ECO:0000256" key="3">
    <source>
        <dbReference type="ARBA" id="ARBA00022692"/>
    </source>
</evidence>
<reference evidence="8 9" key="1">
    <citation type="submission" date="2021-05" db="EMBL/GenBank/DDBJ databases">
        <title>The draft genome of Geobacter luticola JCM 17780.</title>
        <authorList>
            <person name="Xu Z."/>
            <person name="Masuda Y."/>
            <person name="Itoh H."/>
            <person name="Senoo K."/>
        </authorList>
    </citation>
    <scope>NUCLEOTIDE SEQUENCE [LARGE SCALE GENOMIC DNA]</scope>
    <source>
        <strain evidence="8 9">JCM 17780</strain>
    </source>
</reference>
<dbReference type="InterPro" id="IPR003841">
    <property type="entry name" value="Na/Pi_transpt"/>
</dbReference>
<evidence type="ECO:0000313" key="9">
    <source>
        <dbReference type="Proteomes" id="UP000756860"/>
    </source>
</evidence>
<feature type="transmembrane region" description="Helical" evidence="6">
    <location>
        <begin position="169"/>
        <end position="187"/>
    </location>
</feature>
<gene>
    <name evidence="8" type="ORF">KI810_08945</name>
</gene>
<keyword evidence="5 6" id="KW-0472">Membrane</keyword>
<keyword evidence="9" id="KW-1185">Reference proteome</keyword>
<evidence type="ECO:0000256" key="1">
    <source>
        <dbReference type="ARBA" id="ARBA00004651"/>
    </source>
</evidence>
<comment type="subcellular location">
    <subcellularLocation>
        <location evidence="1">Cell membrane</location>
        <topology evidence="1">Multi-pass membrane protein</topology>
    </subcellularLocation>
</comment>
<dbReference type="InterPro" id="IPR026022">
    <property type="entry name" value="PhoU_dom"/>
</dbReference>
<organism evidence="8 9">
    <name type="scientific">Geomobilimonas luticola</name>
    <dbReference type="NCBI Taxonomy" id="1114878"/>
    <lineage>
        <taxon>Bacteria</taxon>
        <taxon>Pseudomonadati</taxon>
        <taxon>Thermodesulfobacteriota</taxon>
        <taxon>Desulfuromonadia</taxon>
        <taxon>Geobacterales</taxon>
        <taxon>Geobacteraceae</taxon>
        <taxon>Geomobilimonas</taxon>
    </lineage>
</organism>
<dbReference type="RefSeq" id="WP_214175156.1">
    <property type="nucleotide sequence ID" value="NZ_JAHCVK010000002.1"/>
</dbReference>
<feature type="domain" description="PhoU" evidence="7">
    <location>
        <begin position="365"/>
        <end position="448"/>
    </location>
</feature>
<dbReference type="PANTHER" id="PTHR10010">
    <property type="entry name" value="SOLUTE CARRIER FAMILY 34 SODIUM PHOSPHATE , MEMBER 2-RELATED"/>
    <property type="match status" value="1"/>
</dbReference>
<dbReference type="NCBIfam" id="NF037997">
    <property type="entry name" value="Na_Pi_symport"/>
    <property type="match status" value="1"/>
</dbReference>
<feature type="transmembrane region" description="Helical" evidence="6">
    <location>
        <begin position="131"/>
        <end position="149"/>
    </location>
</feature>
<feature type="transmembrane region" description="Helical" evidence="6">
    <location>
        <begin position="192"/>
        <end position="208"/>
    </location>
</feature>